<proteinExistence type="predicted"/>
<evidence type="ECO:0000256" key="1">
    <source>
        <dbReference type="SAM" id="Phobius"/>
    </source>
</evidence>
<keyword evidence="1" id="KW-1133">Transmembrane helix</keyword>
<reference evidence="3" key="1">
    <citation type="journal article" date="2010" name="Nature">
        <title>The Amphimedon queenslandica genome and the evolution of animal complexity.</title>
        <authorList>
            <person name="Srivastava M."/>
            <person name="Simakov O."/>
            <person name="Chapman J."/>
            <person name="Fahey B."/>
            <person name="Gauthier M.E."/>
            <person name="Mitros T."/>
            <person name="Richards G.S."/>
            <person name="Conaco C."/>
            <person name="Dacre M."/>
            <person name="Hellsten U."/>
            <person name="Larroux C."/>
            <person name="Putnam N.H."/>
            <person name="Stanke M."/>
            <person name="Adamska M."/>
            <person name="Darling A."/>
            <person name="Degnan S.M."/>
            <person name="Oakley T.H."/>
            <person name="Plachetzki D.C."/>
            <person name="Zhai Y."/>
            <person name="Adamski M."/>
            <person name="Calcino A."/>
            <person name="Cummins S.F."/>
            <person name="Goodstein D.M."/>
            <person name="Harris C."/>
            <person name="Jackson D.J."/>
            <person name="Leys S.P."/>
            <person name="Shu S."/>
            <person name="Woodcroft B.J."/>
            <person name="Vervoort M."/>
            <person name="Kosik K.S."/>
            <person name="Manning G."/>
            <person name="Degnan B.M."/>
            <person name="Rokhsar D.S."/>
        </authorList>
    </citation>
    <scope>NUCLEOTIDE SEQUENCE [LARGE SCALE GENOMIC DNA]</scope>
</reference>
<evidence type="ECO:0000313" key="2">
    <source>
        <dbReference type="EnsemblMetazoa" id="XP_019851486.1"/>
    </source>
</evidence>
<feature type="transmembrane region" description="Helical" evidence="1">
    <location>
        <begin position="83"/>
        <end position="108"/>
    </location>
</feature>
<dbReference type="GeneID" id="105312616"/>
<dbReference type="RefSeq" id="XP_019851486.1">
    <property type="nucleotide sequence ID" value="XM_019995927.1"/>
</dbReference>
<sequence>MDHLHLPLVVIGSDYNNAADTGLVRITATPLLISGPADPNDTVISNTPTSITAPTTSVTASISTAIINIPTTTPQTSGLSGGAIAGIAISIILLILVIILIIIVLQCLYFRKKNRKSSCEKEATALGNISSIPSVPNEAYAAVDSIVNVQENVAYSLPAGHTITAASPPTGSSTAPPAVYETINS</sequence>
<keyword evidence="1" id="KW-0812">Transmembrane</keyword>
<protein>
    <submittedName>
        <fullName evidence="2">Uncharacterized protein</fullName>
    </submittedName>
</protein>
<name>A0AAN0J410_AMPQE</name>
<dbReference type="Proteomes" id="UP000007879">
    <property type="component" value="Unassembled WGS sequence"/>
</dbReference>
<keyword evidence="1" id="KW-0472">Membrane</keyword>
<keyword evidence="3" id="KW-1185">Reference proteome</keyword>
<dbReference type="EnsemblMetazoa" id="XM_019995927.1">
    <property type="protein sequence ID" value="XP_019851486.1"/>
    <property type="gene ID" value="LOC105312616"/>
</dbReference>
<reference evidence="2" key="2">
    <citation type="submission" date="2024-06" db="UniProtKB">
        <authorList>
            <consortium name="EnsemblMetazoa"/>
        </authorList>
    </citation>
    <scope>IDENTIFICATION</scope>
</reference>
<dbReference type="AlphaFoldDB" id="A0AAN0J410"/>
<dbReference type="KEGG" id="aqu:105312616"/>
<evidence type="ECO:0000313" key="3">
    <source>
        <dbReference type="Proteomes" id="UP000007879"/>
    </source>
</evidence>
<organism evidence="2 3">
    <name type="scientific">Amphimedon queenslandica</name>
    <name type="common">Sponge</name>
    <dbReference type="NCBI Taxonomy" id="400682"/>
    <lineage>
        <taxon>Eukaryota</taxon>
        <taxon>Metazoa</taxon>
        <taxon>Porifera</taxon>
        <taxon>Demospongiae</taxon>
        <taxon>Heteroscleromorpha</taxon>
        <taxon>Haplosclerida</taxon>
        <taxon>Niphatidae</taxon>
        <taxon>Amphimedon</taxon>
    </lineage>
</organism>
<accession>A0AAN0J410</accession>